<accession>A0ABS0B0W0</accession>
<keyword evidence="3" id="KW-1185">Reference proteome</keyword>
<feature type="compositionally biased region" description="Basic and acidic residues" evidence="1">
    <location>
        <begin position="50"/>
        <end position="62"/>
    </location>
</feature>
<feature type="compositionally biased region" description="Polar residues" evidence="1">
    <location>
        <begin position="63"/>
        <end position="74"/>
    </location>
</feature>
<protein>
    <submittedName>
        <fullName evidence="2">Uncharacterized protein</fullName>
    </submittedName>
</protein>
<dbReference type="RefSeq" id="WP_194848363.1">
    <property type="nucleotide sequence ID" value="NZ_JAAEJV010000065.1"/>
</dbReference>
<evidence type="ECO:0000313" key="2">
    <source>
        <dbReference type="EMBL" id="MBF5060032.1"/>
    </source>
</evidence>
<dbReference type="EMBL" id="JAAEJV010000065">
    <property type="protein sequence ID" value="MBF5060032.1"/>
    <property type="molecule type" value="Genomic_DNA"/>
</dbReference>
<reference evidence="2 3" key="1">
    <citation type="submission" date="2020-01" db="EMBL/GenBank/DDBJ databases">
        <title>Draft genome sequence of Cand. Neptunochlamydia vexilliferae K9.</title>
        <authorList>
            <person name="Schulz F."/>
            <person name="Koestlbacher S."/>
            <person name="Wascher F."/>
            <person name="Pizzetti I."/>
            <person name="Horn M."/>
        </authorList>
    </citation>
    <scope>NUCLEOTIDE SEQUENCE [LARGE SCALE GENOMIC DNA]</scope>
    <source>
        <strain evidence="2 3">K9</strain>
    </source>
</reference>
<evidence type="ECO:0000313" key="3">
    <source>
        <dbReference type="Proteomes" id="UP001194714"/>
    </source>
</evidence>
<name>A0ABS0B0W0_9BACT</name>
<organism evidence="2 3">
    <name type="scientific">Candidatus Neptunichlamydia vexilliferae</name>
    <dbReference type="NCBI Taxonomy" id="1651774"/>
    <lineage>
        <taxon>Bacteria</taxon>
        <taxon>Pseudomonadati</taxon>
        <taxon>Chlamydiota</taxon>
        <taxon>Chlamydiia</taxon>
        <taxon>Parachlamydiales</taxon>
        <taxon>Simkaniaceae</taxon>
        <taxon>Candidatus Neptunichlamydia</taxon>
    </lineage>
</organism>
<evidence type="ECO:0000256" key="1">
    <source>
        <dbReference type="SAM" id="MobiDB-lite"/>
    </source>
</evidence>
<comment type="caution">
    <text evidence="2">The sequence shown here is derived from an EMBL/GenBank/DDBJ whole genome shotgun (WGS) entry which is preliminary data.</text>
</comment>
<dbReference type="Proteomes" id="UP001194714">
    <property type="component" value="Unassembled WGS sequence"/>
</dbReference>
<gene>
    <name evidence="2" type="ORF">NEPTK9_001558</name>
</gene>
<feature type="region of interest" description="Disordered" evidence="1">
    <location>
        <begin position="50"/>
        <end position="74"/>
    </location>
</feature>
<sequence>MNLLPFVMIIILVLSLFSTTQYQKMVSQKKDKKIYSAYFKGLREARNEKVRHTYNRSLDRKPGTSTGTKNNANKQIQDRYFRNDRIGWENGKLNLSSLLNDPEKWPQLEAIAAAYVKRLYIGAKFYPKGSGLEKKLIKALVAKYKKEEDPPPFHTITFEDRELNWVFYKMVKGTHTYTLEGRGHPPFADFFTFEEMEGPPIHFHYANPLLLKVVLGEGKAQQLISEEKKLLINARVKCRSPLKKERVEEFLGIRRVLFETRYKTSDKVSGKHTDPNTQITVMAK</sequence>
<proteinExistence type="predicted"/>